<evidence type="ECO:0000313" key="3">
    <source>
        <dbReference type="Proteomes" id="UP001519460"/>
    </source>
</evidence>
<name>A0ABD0J811_9CAEN</name>
<feature type="region of interest" description="Disordered" evidence="1">
    <location>
        <begin position="13"/>
        <end position="60"/>
    </location>
</feature>
<comment type="caution">
    <text evidence="2">The sequence shown here is derived from an EMBL/GenBank/DDBJ whole genome shotgun (WGS) entry which is preliminary data.</text>
</comment>
<dbReference type="EMBL" id="JACVVK020000603">
    <property type="protein sequence ID" value="KAK7463255.1"/>
    <property type="molecule type" value="Genomic_DNA"/>
</dbReference>
<proteinExistence type="predicted"/>
<accession>A0ABD0J811</accession>
<sequence>MWEEEGFKSVIRRKENLKDDSPEGPLGLSSAGLSPTLSAPRIDCTRITRQNSRSTSGPVPRRAASLRRFFSAPFPFRRFQAHVAVCQSGHARWSRLPSPRLCPWLEDLVLVRVPRGVSGEGENVDRDV</sequence>
<feature type="compositionally biased region" description="Polar residues" evidence="1">
    <location>
        <begin position="47"/>
        <end position="57"/>
    </location>
</feature>
<dbReference type="Proteomes" id="UP001519460">
    <property type="component" value="Unassembled WGS sequence"/>
</dbReference>
<dbReference type="AlphaFoldDB" id="A0ABD0J811"/>
<keyword evidence="3" id="KW-1185">Reference proteome</keyword>
<reference evidence="2 3" key="1">
    <citation type="journal article" date="2023" name="Sci. Data">
        <title>Genome assembly of the Korean intertidal mud-creeper Batillaria attramentaria.</title>
        <authorList>
            <person name="Patra A.K."/>
            <person name="Ho P.T."/>
            <person name="Jun S."/>
            <person name="Lee S.J."/>
            <person name="Kim Y."/>
            <person name="Won Y.J."/>
        </authorList>
    </citation>
    <scope>NUCLEOTIDE SEQUENCE [LARGE SCALE GENOMIC DNA]</scope>
    <source>
        <strain evidence="2">Wonlab-2016</strain>
    </source>
</reference>
<evidence type="ECO:0000313" key="2">
    <source>
        <dbReference type="EMBL" id="KAK7463255.1"/>
    </source>
</evidence>
<gene>
    <name evidence="2" type="ORF">BaRGS_00038160</name>
</gene>
<organism evidence="2 3">
    <name type="scientific">Batillaria attramentaria</name>
    <dbReference type="NCBI Taxonomy" id="370345"/>
    <lineage>
        <taxon>Eukaryota</taxon>
        <taxon>Metazoa</taxon>
        <taxon>Spiralia</taxon>
        <taxon>Lophotrochozoa</taxon>
        <taxon>Mollusca</taxon>
        <taxon>Gastropoda</taxon>
        <taxon>Caenogastropoda</taxon>
        <taxon>Sorbeoconcha</taxon>
        <taxon>Cerithioidea</taxon>
        <taxon>Batillariidae</taxon>
        <taxon>Batillaria</taxon>
    </lineage>
</organism>
<evidence type="ECO:0000256" key="1">
    <source>
        <dbReference type="SAM" id="MobiDB-lite"/>
    </source>
</evidence>
<protein>
    <submittedName>
        <fullName evidence="2">Uncharacterized protein</fullName>
    </submittedName>
</protein>